<organism evidence="3 4">
    <name type="scientific">Ochrobactrum vermis</name>
    <dbReference type="NCBI Taxonomy" id="1827297"/>
    <lineage>
        <taxon>Bacteria</taxon>
        <taxon>Pseudomonadati</taxon>
        <taxon>Pseudomonadota</taxon>
        <taxon>Alphaproteobacteria</taxon>
        <taxon>Hyphomicrobiales</taxon>
        <taxon>Brucellaceae</taxon>
        <taxon>Brucella/Ochrobactrum group</taxon>
        <taxon>Ochrobactrum</taxon>
    </lineage>
</organism>
<dbReference type="RefSeq" id="WP_339561770.1">
    <property type="nucleotide sequence ID" value="NZ_JBBGZH010000003.1"/>
</dbReference>
<dbReference type="InterPro" id="IPR036526">
    <property type="entry name" value="C-N_Hydrolase_sf"/>
</dbReference>
<comment type="similarity">
    <text evidence="1">Belongs to the carbon-nitrogen hydrolase superfamily. Nitrilase family.</text>
</comment>
<sequence length="317" mass="34818">MMATKKALARYTAACVQASPILYNIEQTLEKVADLTADAAAKGAKLVLFPEAYISAYPRGSSFGAVIGMRTKEGRQEFKRYWDSAIDVPGPAVETLATIAQANKVDLVIGVIERDGGTLYCTVLFFSPEAGYLGKHRKLMPTGSERLVWGFGDGSTLPVFETDCGRVGSVICWENYMPMLRAAMYGQRIQVYCAPTADARPTWLPSMQHIALEGRCFVLSTNQFNRRSDFPAGFPIDLPEDPDTIICRGGACIIDPLGQVLAGPLWDKEGILTAEIDLNLISEAMYDFDPVGHYSRPDVFQLNVDTQPKPAVKFNNE</sequence>
<keyword evidence="4" id="KW-1185">Reference proteome</keyword>
<feature type="domain" description="CN hydrolase" evidence="2">
    <location>
        <begin position="11"/>
        <end position="278"/>
    </location>
</feature>
<evidence type="ECO:0000313" key="4">
    <source>
        <dbReference type="Proteomes" id="UP001375812"/>
    </source>
</evidence>
<accession>A0ABU8PMP3</accession>
<dbReference type="Proteomes" id="UP001375812">
    <property type="component" value="Unassembled WGS sequence"/>
</dbReference>
<name>A0ABU8PMP3_9HYPH</name>
<dbReference type="InterPro" id="IPR044149">
    <property type="entry name" value="Nitrilases_CHs"/>
</dbReference>
<evidence type="ECO:0000259" key="2">
    <source>
        <dbReference type="PROSITE" id="PS50263"/>
    </source>
</evidence>
<dbReference type="PANTHER" id="PTHR46044">
    <property type="entry name" value="NITRILASE"/>
    <property type="match status" value="1"/>
</dbReference>
<dbReference type="Pfam" id="PF00795">
    <property type="entry name" value="CN_hydrolase"/>
    <property type="match status" value="1"/>
</dbReference>
<dbReference type="Gene3D" id="3.60.110.10">
    <property type="entry name" value="Carbon-nitrogen hydrolase"/>
    <property type="match status" value="1"/>
</dbReference>
<dbReference type="PANTHER" id="PTHR46044:SF1">
    <property type="entry name" value="CN HYDROLASE DOMAIN-CONTAINING PROTEIN"/>
    <property type="match status" value="1"/>
</dbReference>
<dbReference type="SUPFAM" id="SSF56317">
    <property type="entry name" value="Carbon-nitrogen hydrolase"/>
    <property type="match status" value="1"/>
</dbReference>
<evidence type="ECO:0000256" key="1">
    <source>
        <dbReference type="ARBA" id="ARBA00008129"/>
    </source>
</evidence>
<evidence type="ECO:0000313" key="3">
    <source>
        <dbReference type="EMBL" id="MEJ5022899.1"/>
    </source>
</evidence>
<reference evidence="3 4" key="1">
    <citation type="submission" date="2023-12" db="EMBL/GenBank/DDBJ databases">
        <title>Gut-associated functions are favored during microbiome assembly across C. elegans life.</title>
        <authorList>
            <person name="Zimmermann J."/>
        </authorList>
    </citation>
    <scope>NUCLEOTIDE SEQUENCE [LARGE SCALE GENOMIC DNA]</scope>
    <source>
        <strain evidence="3 4">MYb71</strain>
    </source>
</reference>
<protein>
    <submittedName>
        <fullName evidence="3">Carbon-nitrogen hydrolase family protein</fullName>
    </submittedName>
</protein>
<dbReference type="EMBL" id="JBBGZH010000003">
    <property type="protein sequence ID" value="MEJ5022899.1"/>
    <property type="molecule type" value="Genomic_DNA"/>
</dbReference>
<gene>
    <name evidence="3" type="ORF">WH297_24645</name>
</gene>
<comment type="caution">
    <text evidence="3">The sequence shown here is derived from an EMBL/GenBank/DDBJ whole genome shotgun (WGS) entry which is preliminary data.</text>
</comment>
<dbReference type="InterPro" id="IPR003010">
    <property type="entry name" value="C-N_Hydrolase"/>
</dbReference>
<dbReference type="PROSITE" id="PS50263">
    <property type="entry name" value="CN_HYDROLASE"/>
    <property type="match status" value="1"/>
</dbReference>
<keyword evidence="3" id="KW-0378">Hydrolase</keyword>
<proteinExistence type="inferred from homology"/>
<dbReference type="CDD" id="cd07564">
    <property type="entry name" value="nitrilases_CHs"/>
    <property type="match status" value="1"/>
</dbReference>
<dbReference type="GO" id="GO:0016787">
    <property type="term" value="F:hydrolase activity"/>
    <property type="evidence" value="ECO:0007669"/>
    <property type="project" value="UniProtKB-KW"/>
</dbReference>